<sequence>MSCIMKKLLIFSLISSCLGQIYVQNLPTGTVVFGTEGQFLTIESQPRDCVLAWKERSMLPKTFVYNSKKKTCTPLTSVLGTKKAVDGEEAYLIETSEDICQRNVTKAVEDITEKTTTAIDTTTTSTTTTTTTTTTEAPWSQEVVLIREPEGMVHYERETAVKEGSCSVNSYERTKELLHSNTHYVSCGKCADKIKLDTSPPRDPCLPRIEDVEKSKPIGVCDVDQKEVVNKLQIDYLLPMAATISEYKDIRCLYPQGAVFYYYNAGLDRISDSTLLMDGGCVETKNGKFYTAKGFFDIFHYCGKDGNCTVIANRGTLTPVNGGKSYTKEGQRIGRNEKPFDDKDAYLKSKIPLGENVRRRKSSRLVCFTGQYQCIGTFEAFDFIVCTVALRTLRRLRSMRSSSLTRKDPKFDRLVS</sequence>
<accession>A0A1I7XXQ4</accession>
<name>A0A1I7XXQ4_9BILA</name>
<protein>
    <submittedName>
        <fullName evidence="3">Uncharacterized protein</fullName>
    </submittedName>
</protein>
<feature type="chain" id="PRO_5009311613" evidence="1">
    <location>
        <begin position="20"/>
        <end position="416"/>
    </location>
</feature>
<feature type="signal peptide" evidence="1">
    <location>
        <begin position="1"/>
        <end position="19"/>
    </location>
</feature>
<keyword evidence="1" id="KW-0732">Signal</keyword>
<dbReference type="AlphaFoldDB" id="A0A1I7XXQ4"/>
<keyword evidence="2" id="KW-1185">Reference proteome</keyword>
<dbReference type="WBParaSite" id="L893_g10372.t1">
    <property type="protein sequence ID" value="L893_g10372.t1"/>
    <property type="gene ID" value="L893_g10372"/>
</dbReference>
<dbReference type="Proteomes" id="UP000095287">
    <property type="component" value="Unplaced"/>
</dbReference>
<organism evidence="2 3">
    <name type="scientific">Steinernema glaseri</name>
    <dbReference type="NCBI Taxonomy" id="37863"/>
    <lineage>
        <taxon>Eukaryota</taxon>
        <taxon>Metazoa</taxon>
        <taxon>Ecdysozoa</taxon>
        <taxon>Nematoda</taxon>
        <taxon>Chromadorea</taxon>
        <taxon>Rhabditida</taxon>
        <taxon>Tylenchina</taxon>
        <taxon>Panagrolaimomorpha</taxon>
        <taxon>Strongyloidoidea</taxon>
        <taxon>Steinernematidae</taxon>
        <taxon>Steinernema</taxon>
    </lineage>
</organism>
<evidence type="ECO:0000256" key="1">
    <source>
        <dbReference type="SAM" id="SignalP"/>
    </source>
</evidence>
<evidence type="ECO:0000313" key="3">
    <source>
        <dbReference type="WBParaSite" id="L893_g10372.t1"/>
    </source>
</evidence>
<proteinExistence type="predicted"/>
<reference evidence="3" key="1">
    <citation type="submission" date="2016-11" db="UniProtKB">
        <authorList>
            <consortium name="WormBaseParasite"/>
        </authorList>
    </citation>
    <scope>IDENTIFICATION</scope>
</reference>
<evidence type="ECO:0000313" key="2">
    <source>
        <dbReference type="Proteomes" id="UP000095287"/>
    </source>
</evidence>